<evidence type="ECO:0000313" key="2">
    <source>
        <dbReference type="Proteomes" id="UP000604046"/>
    </source>
</evidence>
<evidence type="ECO:0000313" key="1">
    <source>
        <dbReference type="EMBL" id="CAE6921168.1"/>
    </source>
</evidence>
<dbReference type="AlphaFoldDB" id="A0A812GGN5"/>
<accession>A0A812GGN5</accession>
<dbReference type="Proteomes" id="UP000604046">
    <property type="component" value="Unassembled WGS sequence"/>
</dbReference>
<name>A0A812GGN5_9DINO</name>
<sequence length="528" mass="58018">MTFIRRRHSKVAEASRSAREVMQQVIPWAACLRGLVAAGASYVRQQEACGKVRKELPAKYTRAKQMHKTPPLQIDANVKANDLAGYKAGVWDAEQCEASLTTTGLYEASGLALWLKTGALDAPKLPADDVNWGNLLQFEEQFFSRAVCFKAHVSRGANAGKKQKVTRSRLLWPCTMVSAVDSLRSAAQSNFEASLPLAGGCFILWAWYLAMFKALRAQDKEWTEMLWECACCVTIQVQVCDDVAKAAMARNTASENVKKLNNAALSDTFFTFSRLVGLLRVDAWQEGQSLNLRYNKAAYNQTMHKTATNLLALMADGSLEKAEKHSTAQRSAPALAAWMVEMLTLAFRVGLITPLKATEQWLCQNRHSGQMGFWAASLVALEARFSFHLIAVGSSSAFSVQCQPILVLQVLDHAKKLGAKLPETDAARLSDVLTDIGDPATCWEKFIREGFSKVDAPLGEDEDAVVDRDALPQTQLAIVKEKFNKATGALLDLVLKVMTGKYHEDCRTLATASLTFAKALAQAEEGTE</sequence>
<gene>
    <name evidence="1" type="primary">Cdkl4</name>
    <name evidence="1" type="ORF">SNAT2548_LOCUS461</name>
</gene>
<dbReference type="OrthoDB" id="440935at2759"/>
<keyword evidence="2" id="KW-1185">Reference proteome</keyword>
<dbReference type="EMBL" id="CAJNDS010000024">
    <property type="protein sequence ID" value="CAE6921168.1"/>
    <property type="molecule type" value="Genomic_DNA"/>
</dbReference>
<organism evidence="1 2">
    <name type="scientific">Symbiodinium natans</name>
    <dbReference type="NCBI Taxonomy" id="878477"/>
    <lineage>
        <taxon>Eukaryota</taxon>
        <taxon>Sar</taxon>
        <taxon>Alveolata</taxon>
        <taxon>Dinophyceae</taxon>
        <taxon>Suessiales</taxon>
        <taxon>Symbiodiniaceae</taxon>
        <taxon>Symbiodinium</taxon>
    </lineage>
</organism>
<comment type="caution">
    <text evidence="1">The sequence shown here is derived from an EMBL/GenBank/DDBJ whole genome shotgun (WGS) entry which is preliminary data.</text>
</comment>
<feature type="non-terminal residue" evidence="1">
    <location>
        <position position="1"/>
    </location>
</feature>
<protein>
    <submittedName>
        <fullName evidence="1">Cdkl4 protein</fullName>
    </submittedName>
</protein>
<reference evidence="1" key="1">
    <citation type="submission" date="2021-02" db="EMBL/GenBank/DDBJ databases">
        <authorList>
            <person name="Dougan E. K."/>
            <person name="Rhodes N."/>
            <person name="Thang M."/>
            <person name="Chan C."/>
        </authorList>
    </citation>
    <scope>NUCLEOTIDE SEQUENCE</scope>
</reference>
<proteinExistence type="predicted"/>